<evidence type="ECO:0000313" key="2">
    <source>
        <dbReference type="EMBL" id="MCY1720626.1"/>
    </source>
</evidence>
<keyword evidence="3" id="KW-1185">Reference proteome</keyword>
<proteinExistence type="predicted"/>
<dbReference type="AlphaFoldDB" id="A0A9X3F8B3"/>
<dbReference type="Proteomes" id="UP001145087">
    <property type="component" value="Unassembled WGS sequence"/>
</dbReference>
<reference evidence="2" key="1">
    <citation type="submission" date="2022-11" db="EMBL/GenBank/DDBJ databases">
        <title>Marilongibacter aestuarii gen. nov., sp. nov., isolated from tidal flat sediment.</title>
        <authorList>
            <person name="Jiayan W."/>
        </authorList>
    </citation>
    <scope>NUCLEOTIDE SEQUENCE</scope>
    <source>
        <strain evidence="2">Z1-6</strain>
    </source>
</reference>
<dbReference type="EMBL" id="JAPOHD010000020">
    <property type="protein sequence ID" value="MCY1720626.1"/>
    <property type="molecule type" value="Genomic_DNA"/>
</dbReference>
<keyword evidence="1" id="KW-0732">Signal</keyword>
<sequence>MKTLPIILLLFCTLSTFAQDRIIKKNSDVIECKVTEMASAEVKYFYPDNPKLIFGIDNALVERIEFGTGEVVQVGRNTFDNPEYYAEQSKNALKINFLSPLFGTTELVYERNIKPGQSWETALGIVGLGNDVQDINPGGIYGKFAYKFLRNPDFYMNRMHYSHLLKGAYIAPEIALRYMSYDSNTWDYYYDSNGNFNDTYSESRESQLTLAIMLKFGKQWVFDDAFLVDVYCGVGYGIGADDYDGLPYGFIVAPDDFPIALTSGIRIGWVFGK</sequence>
<dbReference type="RefSeq" id="WP_343332960.1">
    <property type="nucleotide sequence ID" value="NZ_JAPOHD010000020.1"/>
</dbReference>
<name>A0A9X3F8B3_9BACT</name>
<gene>
    <name evidence="2" type="ORF">OU798_09750</name>
</gene>
<comment type="caution">
    <text evidence="2">The sequence shown here is derived from an EMBL/GenBank/DDBJ whole genome shotgun (WGS) entry which is preliminary data.</text>
</comment>
<evidence type="ECO:0000256" key="1">
    <source>
        <dbReference type="SAM" id="SignalP"/>
    </source>
</evidence>
<feature type="chain" id="PRO_5040958972" description="DUF3575 domain-containing protein" evidence="1">
    <location>
        <begin position="19"/>
        <end position="273"/>
    </location>
</feature>
<evidence type="ECO:0008006" key="4">
    <source>
        <dbReference type="Google" id="ProtNLM"/>
    </source>
</evidence>
<organism evidence="2 3">
    <name type="scientific">Draconibacterium aestuarii</name>
    <dbReference type="NCBI Taxonomy" id="2998507"/>
    <lineage>
        <taxon>Bacteria</taxon>
        <taxon>Pseudomonadati</taxon>
        <taxon>Bacteroidota</taxon>
        <taxon>Bacteroidia</taxon>
        <taxon>Marinilabiliales</taxon>
        <taxon>Prolixibacteraceae</taxon>
        <taxon>Draconibacterium</taxon>
    </lineage>
</organism>
<evidence type="ECO:0000313" key="3">
    <source>
        <dbReference type="Proteomes" id="UP001145087"/>
    </source>
</evidence>
<feature type="signal peptide" evidence="1">
    <location>
        <begin position="1"/>
        <end position="18"/>
    </location>
</feature>
<protein>
    <recommendedName>
        <fullName evidence="4">DUF3575 domain-containing protein</fullName>
    </recommendedName>
</protein>
<accession>A0A9X3F8B3</accession>